<organism evidence="3 4">
    <name type="scientific">Clostridium drakei</name>
    <dbReference type="NCBI Taxonomy" id="332101"/>
    <lineage>
        <taxon>Bacteria</taxon>
        <taxon>Bacillati</taxon>
        <taxon>Bacillota</taxon>
        <taxon>Clostridia</taxon>
        <taxon>Eubacteriales</taxon>
        <taxon>Clostridiaceae</taxon>
        <taxon>Clostridium</taxon>
    </lineage>
</organism>
<dbReference type="GO" id="GO:0003676">
    <property type="term" value="F:nucleic acid binding"/>
    <property type="evidence" value="ECO:0007669"/>
    <property type="project" value="InterPro"/>
</dbReference>
<dbReference type="InterPro" id="IPR012337">
    <property type="entry name" value="RNaseH-like_sf"/>
</dbReference>
<dbReference type="Gene3D" id="3.30.420.10">
    <property type="entry name" value="Ribonuclease H-like superfamily/Ribonuclease H"/>
    <property type="match status" value="1"/>
</dbReference>
<dbReference type="KEGG" id="cdrk:B9W14_18250"/>
<evidence type="ECO:0000313" key="3">
    <source>
        <dbReference type="EMBL" id="AWI06355.1"/>
    </source>
</evidence>
<comment type="function">
    <text evidence="1">Involved in the transposition of the insertion sequence.</text>
</comment>
<accession>A0A2U8DVD6</accession>
<evidence type="ECO:0000259" key="2">
    <source>
        <dbReference type="PROSITE" id="PS50994"/>
    </source>
</evidence>
<dbReference type="Proteomes" id="UP000244910">
    <property type="component" value="Chromosome"/>
</dbReference>
<dbReference type="GO" id="GO:0015074">
    <property type="term" value="P:DNA integration"/>
    <property type="evidence" value="ECO:0007669"/>
    <property type="project" value="InterPro"/>
</dbReference>
<dbReference type="InterPro" id="IPR025948">
    <property type="entry name" value="HTH-like_dom"/>
</dbReference>
<gene>
    <name evidence="3" type="ORF">B9W14_18250</name>
</gene>
<dbReference type="Pfam" id="PF13333">
    <property type="entry name" value="rve_2"/>
    <property type="match status" value="1"/>
</dbReference>
<proteinExistence type="predicted"/>
<keyword evidence="4" id="KW-1185">Reference proteome</keyword>
<dbReference type="NCBIfam" id="NF033516">
    <property type="entry name" value="transpos_IS3"/>
    <property type="match status" value="1"/>
</dbReference>
<dbReference type="EMBL" id="CP020953">
    <property type="protein sequence ID" value="AWI06355.1"/>
    <property type="molecule type" value="Genomic_DNA"/>
</dbReference>
<protein>
    <recommendedName>
        <fullName evidence="2">Integrase catalytic domain-containing protein</fullName>
    </recommendedName>
</protein>
<dbReference type="PROSITE" id="PS50994">
    <property type="entry name" value="INTEGRASE"/>
    <property type="match status" value="1"/>
</dbReference>
<dbReference type="InterPro" id="IPR050900">
    <property type="entry name" value="Transposase_IS3/IS150/IS904"/>
</dbReference>
<reference evidence="4" key="1">
    <citation type="submission" date="2017-04" db="EMBL/GenBank/DDBJ databases">
        <authorList>
            <person name="Song Y."/>
            <person name="Cho B.-K."/>
        </authorList>
    </citation>
    <scope>NUCLEOTIDE SEQUENCE [LARGE SCALE GENOMIC DNA]</scope>
    <source>
        <strain evidence="4">SL1</strain>
    </source>
</reference>
<dbReference type="Pfam" id="PF13276">
    <property type="entry name" value="HTH_21"/>
    <property type="match status" value="1"/>
</dbReference>
<evidence type="ECO:0000313" key="4">
    <source>
        <dbReference type="Proteomes" id="UP000244910"/>
    </source>
</evidence>
<dbReference type="RefSeq" id="WP_084572210.1">
    <property type="nucleotide sequence ID" value="NZ_CP020953.1"/>
</dbReference>
<dbReference type="AlphaFoldDB" id="A0A2U8DVD6"/>
<evidence type="ECO:0000256" key="1">
    <source>
        <dbReference type="ARBA" id="ARBA00002286"/>
    </source>
</evidence>
<sequence length="293" mass="34554">MLKVVKLGRSTYYYNLSVEGKEKAAPKGGKPKGYSINIDSIKICDDQIKEFILESINGDAINYGYRKITHHLRRYYNLIINHKKVYRLCKELKILKEQRVIKSKMKRVIAINKIITGSNQLWEMDIKYGYIEGEDKFFYILNLIDIFDRSIIDYHMGLHCESKDAAALLRKCLIRRNLFEEGANKPVIRTDNGPQFVSYKFSACCEELGIEHERILVKTPNKNAHVESFHRILEDECLKINEFQGYAEAYRVVNEFMEFYNNRRIHSSLRFMSPNEFYNLYFGENLTNIEIRV</sequence>
<dbReference type="InterPro" id="IPR036397">
    <property type="entry name" value="RNaseH_sf"/>
</dbReference>
<name>A0A2U8DVD6_9CLOT</name>
<dbReference type="InterPro" id="IPR048020">
    <property type="entry name" value="Transpos_IS3"/>
</dbReference>
<dbReference type="PANTHER" id="PTHR46889:SF4">
    <property type="entry name" value="TRANSPOSASE INSO FOR INSERTION SEQUENCE ELEMENT IS911B-RELATED"/>
    <property type="match status" value="1"/>
</dbReference>
<dbReference type="Pfam" id="PF00665">
    <property type="entry name" value="rve"/>
    <property type="match status" value="1"/>
</dbReference>
<dbReference type="SUPFAM" id="SSF53098">
    <property type="entry name" value="Ribonuclease H-like"/>
    <property type="match status" value="1"/>
</dbReference>
<dbReference type="PANTHER" id="PTHR46889">
    <property type="entry name" value="TRANSPOSASE INSF FOR INSERTION SEQUENCE IS3B-RELATED"/>
    <property type="match status" value="1"/>
</dbReference>
<dbReference type="InterPro" id="IPR001584">
    <property type="entry name" value="Integrase_cat-core"/>
</dbReference>
<feature type="domain" description="Integrase catalytic" evidence="2">
    <location>
        <begin position="114"/>
        <end position="282"/>
    </location>
</feature>